<name>A0ABD2NPJ8_9CUCU</name>
<gene>
    <name evidence="1" type="ORF">HHI36_003772</name>
</gene>
<evidence type="ECO:0000313" key="2">
    <source>
        <dbReference type="Proteomes" id="UP001516400"/>
    </source>
</evidence>
<protein>
    <submittedName>
        <fullName evidence="1">Uncharacterized protein</fullName>
    </submittedName>
</protein>
<reference evidence="1 2" key="1">
    <citation type="journal article" date="2021" name="BMC Biol.">
        <title>Horizontally acquired antibacterial genes associated with adaptive radiation of ladybird beetles.</title>
        <authorList>
            <person name="Li H.S."/>
            <person name="Tang X.F."/>
            <person name="Huang Y.H."/>
            <person name="Xu Z.Y."/>
            <person name="Chen M.L."/>
            <person name="Du X.Y."/>
            <person name="Qiu B.Y."/>
            <person name="Chen P.T."/>
            <person name="Zhang W."/>
            <person name="Slipinski A."/>
            <person name="Escalona H.E."/>
            <person name="Waterhouse R.M."/>
            <person name="Zwick A."/>
            <person name="Pang H."/>
        </authorList>
    </citation>
    <scope>NUCLEOTIDE SEQUENCE [LARGE SCALE GENOMIC DNA]</scope>
    <source>
        <strain evidence="1">SYSU2018</strain>
    </source>
</reference>
<proteinExistence type="predicted"/>
<dbReference type="AlphaFoldDB" id="A0ABD2NPJ8"/>
<keyword evidence="2" id="KW-1185">Reference proteome</keyword>
<evidence type="ECO:0000313" key="1">
    <source>
        <dbReference type="EMBL" id="KAL3280540.1"/>
    </source>
</evidence>
<organism evidence="1 2">
    <name type="scientific">Cryptolaemus montrouzieri</name>
    <dbReference type="NCBI Taxonomy" id="559131"/>
    <lineage>
        <taxon>Eukaryota</taxon>
        <taxon>Metazoa</taxon>
        <taxon>Ecdysozoa</taxon>
        <taxon>Arthropoda</taxon>
        <taxon>Hexapoda</taxon>
        <taxon>Insecta</taxon>
        <taxon>Pterygota</taxon>
        <taxon>Neoptera</taxon>
        <taxon>Endopterygota</taxon>
        <taxon>Coleoptera</taxon>
        <taxon>Polyphaga</taxon>
        <taxon>Cucujiformia</taxon>
        <taxon>Coccinelloidea</taxon>
        <taxon>Coccinellidae</taxon>
        <taxon>Scymninae</taxon>
        <taxon>Scymnini</taxon>
        <taxon>Cryptolaemus</taxon>
    </lineage>
</organism>
<sequence length="328" mass="36781">MADGDSRSVAEKLAAAKKKHRAYLKEKGIKTSTNANKNFDAQSGRIPNEPINKISTFNPEFTGKSEVSTNIPDETKIIPQIDPLNSNTYEADLPLPQYSMDYNGQSQHSSLPDPLSFFDNFSNVGATFQNFAPAITSFFNNAPSQSSHNTVDLPNQIVVQENTSKGFLSVSDVGVNDSIKNSETTPEMFSYDRFKNDAINSAFKSSSKDADTKDNVESKEFENQIFDQFTNSNEENNFPNQTSSIYNQNIPISLQSDTRDIQVNVQDELSNELKIKPNIYSNIQENVPLVSFEFEENLEGMNVEKQILKILGKEQMLKLKNLIPIFMV</sequence>
<comment type="caution">
    <text evidence="1">The sequence shown here is derived from an EMBL/GenBank/DDBJ whole genome shotgun (WGS) entry which is preliminary data.</text>
</comment>
<dbReference type="EMBL" id="JABFTP020000144">
    <property type="protein sequence ID" value="KAL3280540.1"/>
    <property type="molecule type" value="Genomic_DNA"/>
</dbReference>
<accession>A0ABD2NPJ8</accession>
<dbReference type="Proteomes" id="UP001516400">
    <property type="component" value="Unassembled WGS sequence"/>
</dbReference>